<organism evidence="3 4">
    <name type="scientific">Ridgeia piscesae</name>
    <name type="common">Tubeworm</name>
    <dbReference type="NCBI Taxonomy" id="27915"/>
    <lineage>
        <taxon>Eukaryota</taxon>
        <taxon>Metazoa</taxon>
        <taxon>Spiralia</taxon>
        <taxon>Lophotrochozoa</taxon>
        <taxon>Annelida</taxon>
        <taxon>Polychaeta</taxon>
        <taxon>Sedentaria</taxon>
        <taxon>Canalipalpata</taxon>
        <taxon>Sabellida</taxon>
        <taxon>Siboglinidae</taxon>
        <taxon>Ridgeia</taxon>
    </lineage>
</organism>
<accession>A0AAD9KQ28</accession>
<comment type="caution">
    <text evidence="3">The sequence shown here is derived from an EMBL/GenBank/DDBJ whole genome shotgun (WGS) entry which is preliminary data.</text>
</comment>
<sequence>MCTYPGCDKTFYVRQSLLRHQTDKHGRASTRRGETKYPLNTLYGAAIRHTLSNSLVAPVKMVGDHVHVFRVVWRATGDRLEHAWDAVVSQRHLCDEVVARTPALQMFVSCISGVVGKSREATRCIYPAVNYWAAFDTKNRCCHDDIEKRMLAVCSSADVKPIKSIIRRQMNELVTADSHSLFVVLKDHNSRFVYQKMRRSVFAGGATYAPLHPPNAKLVAQHHSKYLPQLPAAVATLKLAGLCIHLEVLNNE</sequence>
<dbReference type="AlphaFoldDB" id="A0AAD9KQ28"/>
<proteinExistence type="predicted"/>
<evidence type="ECO:0000259" key="2">
    <source>
        <dbReference type="PROSITE" id="PS50157"/>
    </source>
</evidence>
<dbReference type="PROSITE" id="PS00028">
    <property type="entry name" value="ZINC_FINGER_C2H2_1"/>
    <property type="match status" value="1"/>
</dbReference>
<dbReference type="Gene3D" id="3.30.160.60">
    <property type="entry name" value="Classic Zinc Finger"/>
    <property type="match status" value="1"/>
</dbReference>
<dbReference type="InterPro" id="IPR013087">
    <property type="entry name" value="Znf_C2H2_type"/>
</dbReference>
<keyword evidence="4" id="KW-1185">Reference proteome</keyword>
<dbReference type="Proteomes" id="UP001209878">
    <property type="component" value="Unassembled WGS sequence"/>
</dbReference>
<evidence type="ECO:0000256" key="1">
    <source>
        <dbReference type="PROSITE-ProRule" id="PRU00042"/>
    </source>
</evidence>
<evidence type="ECO:0000313" key="3">
    <source>
        <dbReference type="EMBL" id="KAK2175456.1"/>
    </source>
</evidence>
<dbReference type="GO" id="GO:0008270">
    <property type="term" value="F:zinc ion binding"/>
    <property type="evidence" value="ECO:0007669"/>
    <property type="project" value="UniProtKB-KW"/>
</dbReference>
<name>A0AAD9KQ28_RIDPI</name>
<keyword evidence="1" id="KW-0863">Zinc-finger</keyword>
<gene>
    <name evidence="3" type="ORF">NP493_730g01039</name>
</gene>
<keyword evidence="1" id="KW-0479">Metal-binding</keyword>
<keyword evidence="1" id="KW-0862">Zinc</keyword>
<evidence type="ECO:0000313" key="4">
    <source>
        <dbReference type="Proteomes" id="UP001209878"/>
    </source>
</evidence>
<reference evidence="3" key="1">
    <citation type="journal article" date="2023" name="Mol. Biol. Evol.">
        <title>Third-Generation Sequencing Reveals the Adaptive Role of the Epigenome in Three Deep-Sea Polychaetes.</title>
        <authorList>
            <person name="Perez M."/>
            <person name="Aroh O."/>
            <person name="Sun Y."/>
            <person name="Lan Y."/>
            <person name="Juniper S.K."/>
            <person name="Young C.R."/>
            <person name="Angers B."/>
            <person name="Qian P.Y."/>
        </authorList>
    </citation>
    <scope>NUCLEOTIDE SEQUENCE</scope>
    <source>
        <strain evidence="3">R07B-5</strain>
    </source>
</reference>
<dbReference type="EMBL" id="JAODUO010000729">
    <property type="protein sequence ID" value="KAK2175456.1"/>
    <property type="molecule type" value="Genomic_DNA"/>
</dbReference>
<dbReference type="PROSITE" id="PS50157">
    <property type="entry name" value="ZINC_FINGER_C2H2_2"/>
    <property type="match status" value="1"/>
</dbReference>
<protein>
    <recommendedName>
        <fullName evidence="2">C2H2-type domain-containing protein</fullName>
    </recommendedName>
</protein>
<feature type="domain" description="C2H2-type" evidence="2">
    <location>
        <begin position="1"/>
        <end position="30"/>
    </location>
</feature>